<reference evidence="1" key="1">
    <citation type="submission" date="2022-11" db="EMBL/GenBank/DDBJ databases">
        <authorList>
            <person name="Petersen C."/>
        </authorList>
    </citation>
    <scope>NUCLEOTIDE SEQUENCE</scope>
    <source>
        <strain evidence="1">IBT 30069</strain>
    </source>
</reference>
<organism evidence="1 2">
    <name type="scientific">Penicillium angulare</name>
    <dbReference type="NCBI Taxonomy" id="116970"/>
    <lineage>
        <taxon>Eukaryota</taxon>
        <taxon>Fungi</taxon>
        <taxon>Dikarya</taxon>
        <taxon>Ascomycota</taxon>
        <taxon>Pezizomycotina</taxon>
        <taxon>Eurotiomycetes</taxon>
        <taxon>Eurotiomycetidae</taxon>
        <taxon>Eurotiales</taxon>
        <taxon>Aspergillaceae</taxon>
        <taxon>Penicillium</taxon>
    </lineage>
</organism>
<proteinExistence type="predicted"/>
<dbReference type="AlphaFoldDB" id="A0A9W9KCA3"/>
<evidence type="ECO:0000313" key="2">
    <source>
        <dbReference type="Proteomes" id="UP001149165"/>
    </source>
</evidence>
<sequence>MRHILFDTPVLDLIILHIELSHFLSNDDPHISPITWALWPYLCVRSSTGNFLSSPIPRLKTDLNTIATDGRWFDTYTPFNSFIWWKRILSEPPVKLPVLGFGNISLRLNPIVPIDGLVPGLVDEAKEHEIILNKALYCPQALCDVLIRKSSSGKATVPRSVRRLQFG</sequence>
<accession>A0A9W9KCA3</accession>
<protein>
    <submittedName>
        <fullName evidence="1">Uncharacterized protein</fullName>
    </submittedName>
</protein>
<dbReference type="EMBL" id="JAPQKH010000004">
    <property type="protein sequence ID" value="KAJ5100486.1"/>
    <property type="molecule type" value="Genomic_DNA"/>
</dbReference>
<gene>
    <name evidence="1" type="ORF">N7456_006538</name>
</gene>
<evidence type="ECO:0000313" key="1">
    <source>
        <dbReference type="EMBL" id="KAJ5100486.1"/>
    </source>
</evidence>
<keyword evidence="2" id="KW-1185">Reference proteome</keyword>
<reference evidence="1" key="2">
    <citation type="journal article" date="2023" name="IMA Fungus">
        <title>Comparative genomic study of the Penicillium genus elucidates a diverse pangenome and 15 lateral gene transfer events.</title>
        <authorList>
            <person name="Petersen C."/>
            <person name="Sorensen T."/>
            <person name="Nielsen M.R."/>
            <person name="Sondergaard T.E."/>
            <person name="Sorensen J.L."/>
            <person name="Fitzpatrick D.A."/>
            <person name="Frisvad J.C."/>
            <person name="Nielsen K.L."/>
        </authorList>
    </citation>
    <scope>NUCLEOTIDE SEQUENCE</scope>
    <source>
        <strain evidence="1">IBT 30069</strain>
    </source>
</reference>
<dbReference type="OrthoDB" id="4232400at2759"/>
<name>A0A9W9KCA3_9EURO</name>
<dbReference type="Proteomes" id="UP001149165">
    <property type="component" value="Unassembled WGS sequence"/>
</dbReference>
<comment type="caution">
    <text evidence="1">The sequence shown here is derived from an EMBL/GenBank/DDBJ whole genome shotgun (WGS) entry which is preliminary data.</text>
</comment>